<name>A0A0C2CCM4_9BILA</name>
<dbReference type="AlphaFoldDB" id="A0A0C2CCM4"/>
<feature type="non-terminal residue" evidence="1">
    <location>
        <position position="89"/>
    </location>
</feature>
<reference evidence="1 2" key="1">
    <citation type="submission" date="2013-12" db="EMBL/GenBank/DDBJ databases">
        <title>Draft genome of the parsitic nematode Ancylostoma duodenale.</title>
        <authorList>
            <person name="Mitreva M."/>
        </authorList>
    </citation>
    <scope>NUCLEOTIDE SEQUENCE [LARGE SCALE GENOMIC DNA]</scope>
    <source>
        <strain evidence="1 2">Zhejiang</strain>
    </source>
</reference>
<sequence length="89" mass="10329">MKNQVQIVGVDRIHVKHVRMSEERLKPKPRQHLQQLLTKPPMHLHSDGSTFYAFFRHADVLDVNAIYSNDLNLILHQYGVEACSRAIVQ</sequence>
<accession>A0A0C2CCM4</accession>
<dbReference type="OrthoDB" id="5843797at2759"/>
<gene>
    <name evidence="1" type="ORF">ANCDUO_22319</name>
</gene>
<dbReference type="Proteomes" id="UP000054047">
    <property type="component" value="Unassembled WGS sequence"/>
</dbReference>
<evidence type="ECO:0000313" key="1">
    <source>
        <dbReference type="EMBL" id="KIH47617.1"/>
    </source>
</evidence>
<organism evidence="1 2">
    <name type="scientific">Ancylostoma duodenale</name>
    <dbReference type="NCBI Taxonomy" id="51022"/>
    <lineage>
        <taxon>Eukaryota</taxon>
        <taxon>Metazoa</taxon>
        <taxon>Ecdysozoa</taxon>
        <taxon>Nematoda</taxon>
        <taxon>Chromadorea</taxon>
        <taxon>Rhabditida</taxon>
        <taxon>Rhabditina</taxon>
        <taxon>Rhabditomorpha</taxon>
        <taxon>Strongyloidea</taxon>
        <taxon>Ancylostomatidae</taxon>
        <taxon>Ancylostomatinae</taxon>
        <taxon>Ancylostoma</taxon>
    </lineage>
</organism>
<dbReference type="EMBL" id="KN767475">
    <property type="protein sequence ID" value="KIH47617.1"/>
    <property type="molecule type" value="Genomic_DNA"/>
</dbReference>
<proteinExistence type="predicted"/>
<protein>
    <submittedName>
        <fullName evidence="1">Uncharacterized protein</fullName>
    </submittedName>
</protein>
<evidence type="ECO:0000313" key="2">
    <source>
        <dbReference type="Proteomes" id="UP000054047"/>
    </source>
</evidence>
<keyword evidence="2" id="KW-1185">Reference proteome</keyword>